<evidence type="ECO:0000256" key="6">
    <source>
        <dbReference type="ARBA" id="ARBA00022977"/>
    </source>
</evidence>
<dbReference type="NCBIfam" id="TIGR00693">
    <property type="entry name" value="thiE"/>
    <property type="match status" value="1"/>
</dbReference>
<dbReference type="Gene3D" id="3.20.20.70">
    <property type="entry name" value="Aldolase class I"/>
    <property type="match status" value="1"/>
</dbReference>
<dbReference type="GO" id="GO:0004789">
    <property type="term" value="F:thiamine-phosphate diphosphorylase activity"/>
    <property type="evidence" value="ECO:0007669"/>
    <property type="project" value="UniProtKB-UniRule"/>
</dbReference>
<dbReference type="AlphaFoldDB" id="A0A1M5Z887"/>
<evidence type="ECO:0000256" key="1">
    <source>
        <dbReference type="ARBA" id="ARBA00003814"/>
    </source>
</evidence>
<reference evidence="15" key="1">
    <citation type="submission" date="2016-11" db="EMBL/GenBank/DDBJ databases">
        <authorList>
            <person name="Jaros S."/>
            <person name="Januszkiewicz K."/>
            <person name="Wedrychowicz H."/>
        </authorList>
    </citation>
    <scope>NUCLEOTIDE SEQUENCE [LARGE SCALE GENOMIC DNA]</scope>
    <source>
        <strain evidence="15">DSM 19859</strain>
    </source>
</reference>
<feature type="binding site" evidence="10">
    <location>
        <begin position="136"/>
        <end position="138"/>
    </location>
    <ligand>
        <name>2-[(2R,5Z)-2-carboxy-4-methylthiazol-5(2H)-ylidene]ethyl phosphate</name>
        <dbReference type="ChEBI" id="CHEBI:62899"/>
    </ligand>
</feature>
<accession>A0A1M5Z887</accession>
<evidence type="ECO:0000256" key="5">
    <source>
        <dbReference type="ARBA" id="ARBA00022842"/>
    </source>
</evidence>
<dbReference type="GO" id="GO:0000287">
    <property type="term" value="F:magnesium ion binding"/>
    <property type="evidence" value="ECO:0007669"/>
    <property type="project" value="UniProtKB-UniRule"/>
</dbReference>
<feature type="binding site" evidence="10">
    <location>
        <position position="72"/>
    </location>
    <ligand>
        <name>Mg(2+)</name>
        <dbReference type="ChEBI" id="CHEBI:18420"/>
    </ligand>
</feature>
<evidence type="ECO:0000256" key="8">
    <source>
        <dbReference type="ARBA" id="ARBA00047851"/>
    </source>
</evidence>
<feature type="binding site" evidence="10">
    <location>
        <position position="110"/>
    </location>
    <ligand>
        <name>4-amino-2-methyl-5-(diphosphooxymethyl)pyrimidine</name>
        <dbReference type="ChEBI" id="CHEBI:57841"/>
    </ligand>
</feature>
<comment type="catalytic activity">
    <reaction evidence="9 10 11">
        <text>2-[(2R,5Z)-2-carboxy-4-methylthiazol-5(2H)-ylidene]ethyl phosphate + 4-amino-2-methyl-5-(diphosphooxymethyl)pyrimidine + 2 H(+) = thiamine phosphate + CO2 + diphosphate</text>
        <dbReference type="Rhea" id="RHEA:47844"/>
        <dbReference type="ChEBI" id="CHEBI:15378"/>
        <dbReference type="ChEBI" id="CHEBI:16526"/>
        <dbReference type="ChEBI" id="CHEBI:33019"/>
        <dbReference type="ChEBI" id="CHEBI:37575"/>
        <dbReference type="ChEBI" id="CHEBI:57841"/>
        <dbReference type="ChEBI" id="CHEBI:62899"/>
        <dbReference type="EC" id="2.5.1.3"/>
    </reaction>
</comment>
<comment type="catalytic activity">
    <reaction evidence="8 10 11">
        <text>2-(2-carboxy-4-methylthiazol-5-yl)ethyl phosphate + 4-amino-2-methyl-5-(diphosphooxymethyl)pyrimidine + 2 H(+) = thiamine phosphate + CO2 + diphosphate</text>
        <dbReference type="Rhea" id="RHEA:47848"/>
        <dbReference type="ChEBI" id="CHEBI:15378"/>
        <dbReference type="ChEBI" id="CHEBI:16526"/>
        <dbReference type="ChEBI" id="CHEBI:33019"/>
        <dbReference type="ChEBI" id="CHEBI:37575"/>
        <dbReference type="ChEBI" id="CHEBI:57841"/>
        <dbReference type="ChEBI" id="CHEBI:62890"/>
        <dbReference type="EC" id="2.5.1.3"/>
    </reaction>
</comment>
<keyword evidence="3 10" id="KW-0808">Transferase</keyword>
<reference evidence="16" key="2">
    <citation type="submission" date="2016-11" db="EMBL/GenBank/DDBJ databases">
        <authorList>
            <person name="Varghese N."/>
            <person name="Submissions S."/>
        </authorList>
    </citation>
    <scope>NUCLEOTIDE SEQUENCE [LARGE SCALE GENOMIC DNA]</scope>
    <source>
        <strain evidence="16">DSM 19859</strain>
    </source>
</reference>
<dbReference type="OrthoDB" id="9812206at2"/>
<dbReference type="PANTHER" id="PTHR20857:SF23">
    <property type="entry name" value="THIAMINE BIOSYNTHETIC BIFUNCTIONAL ENZYME"/>
    <property type="match status" value="1"/>
</dbReference>
<feature type="binding site" evidence="10">
    <location>
        <position position="139"/>
    </location>
    <ligand>
        <name>4-amino-2-methyl-5-(diphosphooxymethyl)pyrimidine</name>
        <dbReference type="ChEBI" id="CHEBI:57841"/>
    </ligand>
</feature>
<dbReference type="GO" id="GO:0005737">
    <property type="term" value="C:cytoplasm"/>
    <property type="evidence" value="ECO:0007669"/>
    <property type="project" value="TreeGrafter"/>
</dbReference>
<dbReference type="InterPro" id="IPR036206">
    <property type="entry name" value="ThiamineP_synth_sf"/>
</dbReference>
<feature type="binding site" evidence="10">
    <location>
        <position position="91"/>
    </location>
    <ligand>
        <name>Mg(2+)</name>
        <dbReference type="ChEBI" id="CHEBI:18420"/>
    </ligand>
</feature>
<name>A0A1M5Z887_9FLAO</name>
<dbReference type="EMBL" id="FQXT01000005">
    <property type="protein sequence ID" value="SHI20411.1"/>
    <property type="molecule type" value="Genomic_DNA"/>
</dbReference>
<evidence type="ECO:0000313" key="16">
    <source>
        <dbReference type="Proteomes" id="UP000184240"/>
    </source>
</evidence>
<evidence type="ECO:0000256" key="11">
    <source>
        <dbReference type="RuleBase" id="RU003826"/>
    </source>
</evidence>
<dbReference type="GO" id="GO:0009228">
    <property type="term" value="P:thiamine biosynthetic process"/>
    <property type="evidence" value="ECO:0007669"/>
    <property type="project" value="UniProtKB-KW"/>
</dbReference>
<evidence type="ECO:0000256" key="9">
    <source>
        <dbReference type="ARBA" id="ARBA00047883"/>
    </source>
</evidence>
<dbReference type="STRING" id="573501.SAMN04487999_2755"/>
<dbReference type="PANTHER" id="PTHR20857">
    <property type="entry name" value="THIAMINE-PHOSPHATE PYROPHOSPHORYLASE"/>
    <property type="match status" value="1"/>
</dbReference>
<comment type="catalytic activity">
    <reaction evidence="7 10 11">
        <text>4-methyl-5-(2-phosphooxyethyl)-thiazole + 4-amino-2-methyl-5-(diphosphooxymethyl)pyrimidine + H(+) = thiamine phosphate + diphosphate</text>
        <dbReference type="Rhea" id="RHEA:22328"/>
        <dbReference type="ChEBI" id="CHEBI:15378"/>
        <dbReference type="ChEBI" id="CHEBI:33019"/>
        <dbReference type="ChEBI" id="CHEBI:37575"/>
        <dbReference type="ChEBI" id="CHEBI:57841"/>
        <dbReference type="ChEBI" id="CHEBI:58296"/>
        <dbReference type="EC" id="2.5.1.3"/>
    </reaction>
</comment>
<gene>
    <name evidence="10" type="primary">thiE</name>
    <name evidence="14" type="ORF">DSM01_2690</name>
    <name evidence="15" type="ORF">SAMN04487999_2755</name>
</gene>
<protein>
    <recommendedName>
        <fullName evidence="10">Thiamine-phosphate synthase</fullName>
        <shortName evidence="10">TP synthase</shortName>
        <shortName evidence="10">TPS</shortName>
        <ecNumber evidence="10">2.5.1.3</ecNumber>
    </recommendedName>
    <alternativeName>
        <fullName evidence="10">Thiamine-phosphate pyrophosphorylase</fullName>
        <shortName evidence="10">TMP pyrophosphorylase</shortName>
        <shortName evidence="10">TMP-PPase</shortName>
    </alternativeName>
</protein>
<comment type="similarity">
    <text evidence="10 11">Belongs to the thiamine-phosphate synthase family.</text>
</comment>
<evidence type="ECO:0000259" key="13">
    <source>
        <dbReference type="Pfam" id="PF02581"/>
    </source>
</evidence>
<dbReference type="CDD" id="cd00564">
    <property type="entry name" value="TMP_TenI"/>
    <property type="match status" value="1"/>
</dbReference>
<evidence type="ECO:0000256" key="4">
    <source>
        <dbReference type="ARBA" id="ARBA00022723"/>
    </source>
</evidence>
<dbReference type="Proteomes" id="UP000290037">
    <property type="component" value="Unassembled WGS sequence"/>
</dbReference>
<keyword evidence="5 10" id="KW-0460">Magnesium</keyword>
<evidence type="ECO:0000256" key="10">
    <source>
        <dbReference type="HAMAP-Rule" id="MF_00097"/>
    </source>
</evidence>
<evidence type="ECO:0000313" key="15">
    <source>
        <dbReference type="EMBL" id="SHI20411.1"/>
    </source>
</evidence>
<dbReference type="EMBL" id="QOVN01000005">
    <property type="protein sequence ID" value="RXG28181.1"/>
    <property type="molecule type" value="Genomic_DNA"/>
</dbReference>
<feature type="binding site" evidence="10">
    <location>
        <position position="71"/>
    </location>
    <ligand>
        <name>4-amino-2-methyl-5-(diphosphooxymethyl)pyrimidine</name>
        <dbReference type="ChEBI" id="CHEBI:57841"/>
    </ligand>
</feature>
<evidence type="ECO:0000256" key="12">
    <source>
        <dbReference type="RuleBase" id="RU004253"/>
    </source>
</evidence>
<proteinExistence type="inferred from homology"/>
<comment type="function">
    <text evidence="1 10">Condenses 4-methyl-5-(beta-hydroxyethyl)thiazole monophosphate (THZ-P) and 2-methyl-4-amino-5-hydroxymethyl pyrimidine pyrophosphate (HMP-PP) to form thiamine monophosphate (TMP).</text>
</comment>
<dbReference type="InterPro" id="IPR034291">
    <property type="entry name" value="TMP_synthase"/>
</dbReference>
<dbReference type="UniPathway" id="UPA00060">
    <property type="reaction ID" value="UER00141"/>
</dbReference>
<dbReference type="SUPFAM" id="SSF51391">
    <property type="entry name" value="Thiamin phosphate synthase"/>
    <property type="match status" value="1"/>
</dbReference>
<reference evidence="14 17" key="3">
    <citation type="submission" date="2018-07" db="EMBL/GenBank/DDBJ databases">
        <title>Leeuwenhoekiella genomics.</title>
        <authorList>
            <person name="Tahon G."/>
            <person name="Willems A."/>
        </authorList>
    </citation>
    <scope>NUCLEOTIDE SEQUENCE [LARGE SCALE GENOMIC DNA]</scope>
    <source>
        <strain evidence="14 17">LMG 24856</strain>
    </source>
</reference>
<keyword evidence="17" id="KW-1185">Reference proteome</keyword>
<comment type="caution">
    <text evidence="10">Lacks conserved residue(s) required for the propagation of feature annotation.</text>
</comment>
<evidence type="ECO:0000313" key="17">
    <source>
        <dbReference type="Proteomes" id="UP000290037"/>
    </source>
</evidence>
<dbReference type="FunFam" id="3.20.20.70:FF:000096">
    <property type="entry name" value="Thiamine-phosphate synthase"/>
    <property type="match status" value="1"/>
</dbReference>
<evidence type="ECO:0000256" key="3">
    <source>
        <dbReference type="ARBA" id="ARBA00022679"/>
    </source>
</evidence>
<dbReference type="GO" id="GO:0009229">
    <property type="term" value="P:thiamine diphosphate biosynthetic process"/>
    <property type="evidence" value="ECO:0007669"/>
    <property type="project" value="UniProtKB-UniRule"/>
</dbReference>
<sequence length="219" mass="23949">MASAFPYRLYLVISEEACQGRNFLEVAEAAVQGGVDLIQLREKNDTTEAFLKKALQLKEVLQPYNVPLIINDNLEVAQKSAAAGIHVGNSDIAPTKIRTAWESCRILGYSIEYLEQLYNEQTYTSDYLGISPVFDTATKTDTITTWGLDGIEKIRASTQKSLVAIGHMKASNVKKVIEAGADCIAVVSAICAAKNPKSAAKELRLEIEKGLKSRTVKPN</sequence>
<feature type="binding site" evidence="10">
    <location>
        <begin position="187"/>
        <end position="188"/>
    </location>
    <ligand>
        <name>2-[(2R,5Z)-2-carboxy-4-methylthiazol-5(2H)-ylidene]ethyl phosphate</name>
        <dbReference type="ChEBI" id="CHEBI:62899"/>
    </ligand>
</feature>
<feature type="binding site" evidence="10">
    <location>
        <begin position="39"/>
        <end position="43"/>
    </location>
    <ligand>
        <name>4-amino-2-methyl-5-(diphosphooxymethyl)pyrimidine</name>
        <dbReference type="ChEBI" id="CHEBI:57841"/>
    </ligand>
</feature>
<evidence type="ECO:0000256" key="7">
    <source>
        <dbReference type="ARBA" id="ARBA00047334"/>
    </source>
</evidence>
<keyword evidence="6 10" id="KW-0784">Thiamine biosynthesis</keyword>
<keyword evidence="4 10" id="KW-0479">Metal-binding</keyword>
<dbReference type="InterPro" id="IPR022998">
    <property type="entry name" value="ThiamineP_synth_TenI"/>
</dbReference>
<dbReference type="EC" id="2.5.1.3" evidence="10"/>
<dbReference type="InterPro" id="IPR013785">
    <property type="entry name" value="Aldolase_TIM"/>
</dbReference>
<feature type="domain" description="Thiamine phosphate synthase/TenI" evidence="13">
    <location>
        <begin position="9"/>
        <end position="190"/>
    </location>
</feature>
<comment type="cofactor">
    <cofactor evidence="10">
        <name>Mg(2+)</name>
        <dbReference type="ChEBI" id="CHEBI:18420"/>
    </cofactor>
    <text evidence="10">Binds 1 Mg(2+) ion per subunit.</text>
</comment>
<organism evidence="15 16">
    <name type="scientific">Leeuwenhoekiella palythoae</name>
    <dbReference type="NCBI Taxonomy" id="573501"/>
    <lineage>
        <taxon>Bacteria</taxon>
        <taxon>Pseudomonadati</taxon>
        <taxon>Bacteroidota</taxon>
        <taxon>Flavobacteriia</taxon>
        <taxon>Flavobacteriales</taxon>
        <taxon>Flavobacteriaceae</taxon>
        <taxon>Leeuwenhoekiella</taxon>
    </lineage>
</organism>
<evidence type="ECO:0000313" key="14">
    <source>
        <dbReference type="EMBL" id="RXG28181.1"/>
    </source>
</evidence>
<dbReference type="HAMAP" id="MF_00097">
    <property type="entry name" value="TMP_synthase"/>
    <property type="match status" value="1"/>
</dbReference>
<dbReference type="Pfam" id="PF02581">
    <property type="entry name" value="TMP-TENI"/>
    <property type="match status" value="1"/>
</dbReference>
<dbReference type="Proteomes" id="UP000184240">
    <property type="component" value="Unassembled WGS sequence"/>
</dbReference>
<evidence type="ECO:0000256" key="2">
    <source>
        <dbReference type="ARBA" id="ARBA00005165"/>
    </source>
</evidence>
<dbReference type="RefSeq" id="WP_072983983.1">
    <property type="nucleotide sequence ID" value="NZ_FQXT01000005.1"/>
</dbReference>
<comment type="pathway">
    <text evidence="2 10 12">Cofactor biosynthesis; thiamine diphosphate biosynthesis; thiamine phosphate from 4-amino-2-methyl-5-diphosphomethylpyrimidine and 4-methyl-5-(2-phosphoethyl)-thiazole: step 1/1.</text>
</comment>